<evidence type="ECO:0000313" key="2">
    <source>
        <dbReference type="Proteomes" id="UP000265520"/>
    </source>
</evidence>
<reference evidence="1 2" key="1">
    <citation type="journal article" date="2018" name="Front. Plant Sci.">
        <title>Red Clover (Trifolium pratense) and Zigzag Clover (T. medium) - A Picture of Genomic Similarities and Differences.</title>
        <authorList>
            <person name="Dluhosova J."/>
            <person name="Istvanek J."/>
            <person name="Nedelnik J."/>
            <person name="Repkova J."/>
        </authorList>
    </citation>
    <scope>NUCLEOTIDE SEQUENCE [LARGE SCALE GENOMIC DNA]</scope>
    <source>
        <strain evidence="2">cv. 10/8</strain>
        <tissue evidence="1">Leaf</tissue>
    </source>
</reference>
<dbReference type="EMBL" id="LXQA011022586">
    <property type="protein sequence ID" value="MCI81587.1"/>
    <property type="molecule type" value="Genomic_DNA"/>
</dbReference>
<name>A0A392V0D5_9FABA</name>
<comment type="caution">
    <text evidence="1">The sequence shown here is derived from an EMBL/GenBank/DDBJ whole genome shotgun (WGS) entry which is preliminary data.</text>
</comment>
<dbReference type="Proteomes" id="UP000265520">
    <property type="component" value="Unassembled WGS sequence"/>
</dbReference>
<protein>
    <submittedName>
        <fullName evidence="1">Uncharacterized protein</fullName>
    </submittedName>
</protein>
<keyword evidence="2" id="KW-1185">Reference proteome</keyword>
<proteinExistence type="predicted"/>
<dbReference type="AlphaFoldDB" id="A0A392V0D5"/>
<evidence type="ECO:0000313" key="1">
    <source>
        <dbReference type="EMBL" id="MCI81587.1"/>
    </source>
</evidence>
<accession>A0A392V0D5</accession>
<sequence length="51" mass="5586">PCSFVTENAREKAFRIFAAPGISIGVAESGEENLDSDFVGLRRSDFDVFDC</sequence>
<feature type="non-terminal residue" evidence="1">
    <location>
        <position position="1"/>
    </location>
</feature>
<organism evidence="1 2">
    <name type="scientific">Trifolium medium</name>
    <dbReference type="NCBI Taxonomy" id="97028"/>
    <lineage>
        <taxon>Eukaryota</taxon>
        <taxon>Viridiplantae</taxon>
        <taxon>Streptophyta</taxon>
        <taxon>Embryophyta</taxon>
        <taxon>Tracheophyta</taxon>
        <taxon>Spermatophyta</taxon>
        <taxon>Magnoliopsida</taxon>
        <taxon>eudicotyledons</taxon>
        <taxon>Gunneridae</taxon>
        <taxon>Pentapetalae</taxon>
        <taxon>rosids</taxon>
        <taxon>fabids</taxon>
        <taxon>Fabales</taxon>
        <taxon>Fabaceae</taxon>
        <taxon>Papilionoideae</taxon>
        <taxon>50 kb inversion clade</taxon>
        <taxon>NPAAA clade</taxon>
        <taxon>Hologalegina</taxon>
        <taxon>IRL clade</taxon>
        <taxon>Trifolieae</taxon>
        <taxon>Trifolium</taxon>
    </lineage>
</organism>